<protein>
    <recommendedName>
        <fullName evidence="3">Glycosyltransferase 2-like domain-containing protein</fullName>
    </recommendedName>
</protein>
<keyword evidence="1" id="KW-1133">Transmembrane helix</keyword>
<gene>
    <name evidence="2" type="ORF">SDC9_156201</name>
</gene>
<dbReference type="SUPFAM" id="SSF53448">
    <property type="entry name" value="Nucleotide-diphospho-sugar transferases"/>
    <property type="match status" value="1"/>
</dbReference>
<evidence type="ECO:0000313" key="2">
    <source>
        <dbReference type="EMBL" id="MPN08913.1"/>
    </source>
</evidence>
<evidence type="ECO:0008006" key="3">
    <source>
        <dbReference type="Google" id="ProtNLM"/>
    </source>
</evidence>
<accession>A0A645F8X4</accession>
<keyword evidence="1" id="KW-0812">Transmembrane</keyword>
<dbReference type="EMBL" id="VSSQ01055011">
    <property type="protein sequence ID" value="MPN08913.1"/>
    <property type="molecule type" value="Genomic_DNA"/>
</dbReference>
<reference evidence="2" key="1">
    <citation type="submission" date="2019-08" db="EMBL/GenBank/DDBJ databases">
        <authorList>
            <person name="Kucharzyk K."/>
            <person name="Murdoch R.W."/>
            <person name="Higgins S."/>
            <person name="Loffler F."/>
        </authorList>
    </citation>
    <scope>NUCLEOTIDE SEQUENCE</scope>
</reference>
<name>A0A645F8X4_9ZZZZ</name>
<keyword evidence="1" id="KW-0472">Membrane</keyword>
<proteinExistence type="predicted"/>
<dbReference type="AlphaFoldDB" id="A0A645F8X4"/>
<evidence type="ECO:0000256" key="1">
    <source>
        <dbReference type="SAM" id="Phobius"/>
    </source>
</evidence>
<comment type="caution">
    <text evidence="2">The sequence shown here is derived from an EMBL/GenBank/DDBJ whole genome shotgun (WGS) entry which is preliminary data.</text>
</comment>
<sequence>MRAFYLVIGNAAYRREVITRNNVKFTEDCVAGEDMEFTWKSLALAKDVRLLDTALLNYVQRESSTVHRYSIRRFDSIGAINRVRSFVSNIDNVFQNEDFEFVWDKELLVNYAGTYRMSLEQKMNEHSINPIQACRIIDKDIDIHYHELRTLMYELFTKNRRRLKYSRLMIFFMISPITYMFLNKIKGKTMQALGRLSVIAKKILSGKRV</sequence>
<organism evidence="2">
    <name type="scientific">bioreactor metagenome</name>
    <dbReference type="NCBI Taxonomy" id="1076179"/>
    <lineage>
        <taxon>unclassified sequences</taxon>
        <taxon>metagenomes</taxon>
        <taxon>ecological metagenomes</taxon>
    </lineage>
</organism>
<feature type="transmembrane region" description="Helical" evidence="1">
    <location>
        <begin position="165"/>
        <end position="182"/>
    </location>
</feature>
<dbReference type="InterPro" id="IPR029044">
    <property type="entry name" value="Nucleotide-diphossugar_trans"/>
</dbReference>